<dbReference type="GO" id="GO:0003677">
    <property type="term" value="F:DNA binding"/>
    <property type="evidence" value="ECO:0007669"/>
    <property type="project" value="UniProtKB-KW"/>
</dbReference>
<protein>
    <submittedName>
        <fullName evidence="5">GntR family transcriptional regulator</fullName>
    </submittedName>
</protein>
<evidence type="ECO:0000313" key="6">
    <source>
        <dbReference type="Proteomes" id="UP000240357"/>
    </source>
</evidence>
<dbReference type="AlphaFoldDB" id="A0A2T2YBF9"/>
<dbReference type="CDD" id="cd07377">
    <property type="entry name" value="WHTH_GntR"/>
    <property type="match status" value="1"/>
</dbReference>
<dbReference type="InterPro" id="IPR000524">
    <property type="entry name" value="Tscrpt_reg_HTH_GntR"/>
</dbReference>
<name>A0A2T2YBF9_9BACT</name>
<dbReference type="Gene3D" id="3.40.50.2300">
    <property type="match status" value="2"/>
</dbReference>
<dbReference type="PROSITE" id="PS50949">
    <property type="entry name" value="HTH_GNTR"/>
    <property type="match status" value="1"/>
</dbReference>
<dbReference type="Pfam" id="PF13377">
    <property type="entry name" value="Peripla_BP_3"/>
    <property type="match status" value="1"/>
</dbReference>
<dbReference type="SUPFAM" id="SSF53822">
    <property type="entry name" value="Periplasmic binding protein-like I"/>
    <property type="match status" value="1"/>
</dbReference>
<comment type="caution">
    <text evidence="5">The sequence shown here is derived from an EMBL/GenBank/DDBJ whole genome shotgun (WGS) entry which is preliminary data.</text>
</comment>
<evidence type="ECO:0000256" key="2">
    <source>
        <dbReference type="ARBA" id="ARBA00023125"/>
    </source>
</evidence>
<proteinExistence type="predicted"/>
<keyword evidence="1" id="KW-0805">Transcription regulation</keyword>
<dbReference type="Proteomes" id="UP000240357">
    <property type="component" value="Unassembled WGS sequence"/>
</dbReference>
<dbReference type="RefSeq" id="WP_106926849.1">
    <property type="nucleotide sequence ID" value="NZ_PYFT01000001.1"/>
</dbReference>
<dbReference type="InterPro" id="IPR046335">
    <property type="entry name" value="LacI/GalR-like_sensor"/>
</dbReference>
<dbReference type="InterPro" id="IPR036390">
    <property type="entry name" value="WH_DNA-bd_sf"/>
</dbReference>
<evidence type="ECO:0000256" key="1">
    <source>
        <dbReference type="ARBA" id="ARBA00023015"/>
    </source>
</evidence>
<dbReference type="Gene3D" id="1.10.10.10">
    <property type="entry name" value="Winged helix-like DNA-binding domain superfamily/Winged helix DNA-binding domain"/>
    <property type="match status" value="1"/>
</dbReference>
<gene>
    <name evidence="5" type="ORF">AHMF7605_04480</name>
</gene>
<dbReference type="InterPro" id="IPR028082">
    <property type="entry name" value="Peripla_BP_I"/>
</dbReference>
<dbReference type="OrthoDB" id="742238at2"/>
<keyword evidence="2" id="KW-0238">DNA-binding</keyword>
<dbReference type="EMBL" id="PYFT01000001">
    <property type="protein sequence ID" value="PSR52833.1"/>
    <property type="molecule type" value="Genomic_DNA"/>
</dbReference>
<dbReference type="GO" id="GO:0003700">
    <property type="term" value="F:DNA-binding transcription factor activity"/>
    <property type="evidence" value="ECO:0007669"/>
    <property type="project" value="InterPro"/>
</dbReference>
<dbReference type="Pfam" id="PF00392">
    <property type="entry name" value="GntR"/>
    <property type="match status" value="1"/>
</dbReference>
<evidence type="ECO:0000259" key="4">
    <source>
        <dbReference type="PROSITE" id="PS50949"/>
    </source>
</evidence>
<dbReference type="PANTHER" id="PTHR38445">
    <property type="entry name" value="HTH-TYPE TRANSCRIPTIONAL REPRESSOR YTRA"/>
    <property type="match status" value="1"/>
</dbReference>
<dbReference type="PANTHER" id="PTHR38445:SF10">
    <property type="entry name" value="GNTR-FAMILY TRANSCRIPTIONAL REGULATOR"/>
    <property type="match status" value="1"/>
</dbReference>
<reference evidence="5 6" key="1">
    <citation type="submission" date="2018-03" db="EMBL/GenBank/DDBJ databases">
        <title>Adhaeribacter sp. HMF7605 Genome sequencing and assembly.</title>
        <authorList>
            <person name="Kang H."/>
            <person name="Kang J."/>
            <person name="Cha I."/>
            <person name="Kim H."/>
            <person name="Joh K."/>
        </authorList>
    </citation>
    <scope>NUCLEOTIDE SEQUENCE [LARGE SCALE GENOMIC DNA]</scope>
    <source>
        <strain evidence="5 6">HMF7605</strain>
    </source>
</reference>
<dbReference type="SUPFAM" id="SSF46785">
    <property type="entry name" value="Winged helix' DNA-binding domain"/>
    <property type="match status" value="1"/>
</dbReference>
<keyword evidence="6" id="KW-1185">Reference proteome</keyword>
<dbReference type="SMART" id="SM00345">
    <property type="entry name" value="HTH_GNTR"/>
    <property type="match status" value="1"/>
</dbReference>
<feature type="domain" description="HTH gntR-type" evidence="4">
    <location>
        <begin position="13"/>
        <end position="81"/>
    </location>
</feature>
<keyword evidence="3" id="KW-0804">Transcription</keyword>
<evidence type="ECO:0000256" key="3">
    <source>
        <dbReference type="ARBA" id="ARBA00023163"/>
    </source>
</evidence>
<evidence type="ECO:0000313" key="5">
    <source>
        <dbReference type="EMBL" id="PSR52833.1"/>
    </source>
</evidence>
<dbReference type="InterPro" id="IPR036388">
    <property type="entry name" value="WH-like_DNA-bd_sf"/>
</dbReference>
<sequence>MELLDRIVEHSTVPKYIQVVNAVISDIETGILKRGQRIPSINETSEMYYLSRDTVEKAYKELREKGIITSVRGKGNYICQSFSTDKIRVLLLFNKLSAYKKTVYYSLLKSFGEDAIVDLQIHHYDGKICENLIQENLGKYHYYVVMPHFFEHTETIMQTLQKIPPHKLVFLDKNLAQYTGDCAAVYQDFERDIYSALHSGIDLLYKYQKLVLVFPKDLNYPPEIVKGFQRFCQETSFSYSIVDGIESECITPKTAFIVLEESDLVDLIKHSRSENWVLGKDLGIISYNETPLKEILANGITVISTDHAKMGETAAYMMLHKRKGKVINPFTLIRRNSL</sequence>
<organism evidence="5 6">
    <name type="scientific">Adhaeribacter arboris</name>
    <dbReference type="NCBI Taxonomy" id="2072846"/>
    <lineage>
        <taxon>Bacteria</taxon>
        <taxon>Pseudomonadati</taxon>
        <taxon>Bacteroidota</taxon>
        <taxon>Cytophagia</taxon>
        <taxon>Cytophagales</taxon>
        <taxon>Hymenobacteraceae</taxon>
        <taxon>Adhaeribacter</taxon>
    </lineage>
</organism>
<accession>A0A2T2YBF9</accession>